<dbReference type="AlphaFoldDB" id="A0A077M8N7"/>
<reference evidence="1 2" key="1">
    <citation type="journal article" date="2013" name="ISME J.">
        <title>A metabolic model for members of the genus Tetrasphaera involved in enhanced biological phosphorus removal.</title>
        <authorList>
            <person name="Kristiansen R."/>
            <person name="Nguyen H.T.T."/>
            <person name="Saunders A.M."/>
            <person name="Nielsen J.L."/>
            <person name="Wimmer R."/>
            <person name="Le V.Q."/>
            <person name="McIlroy S.J."/>
            <person name="Petrovski S."/>
            <person name="Seviour R.J."/>
            <person name="Calteau A."/>
            <person name="Nielsen K.L."/>
            <person name="Nielsen P.H."/>
        </authorList>
    </citation>
    <scope>NUCLEOTIDE SEQUENCE [LARGE SCALE GENOMIC DNA]</scope>
    <source>
        <strain evidence="1 2">T1-X7</strain>
    </source>
</reference>
<name>A0A077M8N7_9MICO</name>
<comment type="caution">
    <text evidence="1">The sequence shown here is derived from an EMBL/GenBank/DDBJ whole genome shotgun (WGS) entry which is preliminary data.</text>
</comment>
<organism evidence="1 2">
    <name type="scientific">Nostocoides japonicum T1-X7</name>
    <dbReference type="NCBI Taxonomy" id="1194083"/>
    <lineage>
        <taxon>Bacteria</taxon>
        <taxon>Bacillati</taxon>
        <taxon>Actinomycetota</taxon>
        <taxon>Actinomycetes</taxon>
        <taxon>Micrococcales</taxon>
        <taxon>Intrasporangiaceae</taxon>
        <taxon>Nostocoides</taxon>
    </lineage>
</organism>
<accession>A0A077M8N7</accession>
<dbReference type="Proteomes" id="UP000035721">
    <property type="component" value="Unassembled WGS sequence"/>
</dbReference>
<protein>
    <submittedName>
        <fullName evidence="1">Uncharacterized protein</fullName>
    </submittedName>
</protein>
<dbReference type="STRING" id="1194083.BN12_900014"/>
<evidence type="ECO:0000313" key="2">
    <source>
        <dbReference type="Proteomes" id="UP000035721"/>
    </source>
</evidence>
<proteinExistence type="predicted"/>
<gene>
    <name evidence="1" type="ORF">BN12_900014</name>
</gene>
<dbReference type="EMBL" id="CAJB01000426">
    <property type="protein sequence ID" value="CCH80390.1"/>
    <property type="molecule type" value="Genomic_DNA"/>
</dbReference>
<sequence>MQSWTHEQATTPEVVRLEHQRVATLASAEILRRTRHPKAAEQLLASAAELAAELETVQAGGECRHRACLVCGCTDAHACEGGCRWVCAAVGVDLCSRCVPIVDPNHVQGGRLSLLLAVVNPDEAGL</sequence>
<keyword evidence="2" id="KW-1185">Reference proteome</keyword>
<evidence type="ECO:0000313" key="1">
    <source>
        <dbReference type="EMBL" id="CCH80390.1"/>
    </source>
</evidence>